<proteinExistence type="predicted"/>
<gene>
    <name evidence="1" type="ORF">MJO28_006997</name>
</gene>
<evidence type="ECO:0000313" key="1">
    <source>
        <dbReference type="EMBL" id="KAI7951313.1"/>
    </source>
</evidence>
<organism evidence="1 2">
    <name type="scientific">Puccinia striiformis f. sp. tritici</name>
    <dbReference type="NCBI Taxonomy" id="168172"/>
    <lineage>
        <taxon>Eukaryota</taxon>
        <taxon>Fungi</taxon>
        <taxon>Dikarya</taxon>
        <taxon>Basidiomycota</taxon>
        <taxon>Pucciniomycotina</taxon>
        <taxon>Pucciniomycetes</taxon>
        <taxon>Pucciniales</taxon>
        <taxon>Pucciniaceae</taxon>
        <taxon>Puccinia</taxon>
    </lineage>
</organism>
<name>A0ACC0EEE9_9BASI</name>
<reference evidence="2" key="1">
    <citation type="journal article" date="2018" name="BMC Genomics">
        <title>Genomic insights into host adaptation between the wheat stripe rust pathogen (Puccinia striiformis f. sp. tritici) and the barley stripe rust pathogen (Puccinia striiformis f. sp. hordei).</title>
        <authorList>
            <person name="Xia C."/>
            <person name="Wang M."/>
            <person name="Yin C."/>
            <person name="Cornejo O.E."/>
            <person name="Hulbert S.H."/>
            <person name="Chen X."/>
        </authorList>
    </citation>
    <scope>NUCLEOTIDE SEQUENCE [LARGE SCALE GENOMIC DNA]</scope>
    <source>
        <strain evidence="2">93-210</strain>
    </source>
</reference>
<keyword evidence="2" id="KW-1185">Reference proteome</keyword>
<evidence type="ECO:0000313" key="2">
    <source>
        <dbReference type="Proteomes" id="UP001060170"/>
    </source>
</evidence>
<reference evidence="2" key="2">
    <citation type="journal article" date="2018" name="Mol. Plant Microbe Interact.">
        <title>Genome sequence resources for the wheat stripe rust pathogen (Puccinia striiformis f. sp. tritici) and the barley stripe rust pathogen (Puccinia striiformis f. sp. hordei).</title>
        <authorList>
            <person name="Xia C."/>
            <person name="Wang M."/>
            <person name="Yin C."/>
            <person name="Cornejo O.E."/>
            <person name="Hulbert S.H."/>
            <person name="Chen X."/>
        </authorList>
    </citation>
    <scope>NUCLEOTIDE SEQUENCE [LARGE SCALE GENOMIC DNA]</scope>
    <source>
        <strain evidence="2">93-210</strain>
    </source>
</reference>
<sequence length="132" mass="14701">MIFCALGTCYHLSGCTPLYASNFEAQESEQDATRNGRPVSRTGQDISKLYSDVASRRQANDVEDRIEEQTREATPYLGATICVRIGGCKDRKIATESPPSQHGRAQVITPFEWSPCAYDLIQCPFRHQIDGT</sequence>
<reference evidence="1 2" key="3">
    <citation type="journal article" date="2022" name="Microbiol. Spectr.">
        <title>Folding features and dynamics of 3D genome architecture in plant fungal pathogens.</title>
        <authorList>
            <person name="Xia C."/>
        </authorList>
    </citation>
    <scope>NUCLEOTIDE SEQUENCE [LARGE SCALE GENOMIC DNA]</scope>
    <source>
        <strain evidence="1 2">93-210</strain>
    </source>
</reference>
<dbReference type="EMBL" id="CM045871">
    <property type="protein sequence ID" value="KAI7951313.1"/>
    <property type="molecule type" value="Genomic_DNA"/>
</dbReference>
<accession>A0ACC0EEE9</accession>
<protein>
    <submittedName>
        <fullName evidence="1">Uncharacterized protein</fullName>
    </submittedName>
</protein>
<dbReference type="Proteomes" id="UP001060170">
    <property type="component" value="Chromosome 7"/>
</dbReference>
<comment type="caution">
    <text evidence="1">The sequence shown here is derived from an EMBL/GenBank/DDBJ whole genome shotgun (WGS) entry which is preliminary data.</text>
</comment>